<dbReference type="PANTHER" id="PTHR13593">
    <property type="match status" value="1"/>
</dbReference>
<protein>
    <recommendedName>
        <fullName evidence="4">PLC-like phosphodiesterase</fullName>
    </recommendedName>
</protein>
<dbReference type="EnsemblPlants" id="Kaladp0017s0017.1.v1.1">
    <property type="protein sequence ID" value="Kaladp0017s0017.1.v1.1"/>
    <property type="gene ID" value="Kaladp0017s0017.v1.1"/>
</dbReference>
<dbReference type="Proteomes" id="UP000594263">
    <property type="component" value="Unplaced"/>
</dbReference>
<reference evidence="2" key="1">
    <citation type="submission" date="2021-01" db="UniProtKB">
        <authorList>
            <consortium name="EnsemblPlants"/>
        </authorList>
    </citation>
    <scope>IDENTIFICATION</scope>
</reference>
<dbReference type="InterPro" id="IPR051057">
    <property type="entry name" value="PI-PLC_domain"/>
</dbReference>
<feature type="chain" id="PRO_5029649539" description="PLC-like phosphodiesterase" evidence="1">
    <location>
        <begin position="25"/>
        <end position="367"/>
    </location>
</feature>
<dbReference type="Gene3D" id="3.20.20.190">
    <property type="entry name" value="Phosphatidylinositol (PI) phosphodiesterase"/>
    <property type="match status" value="1"/>
</dbReference>
<evidence type="ECO:0008006" key="4">
    <source>
        <dbReference type="Google" id="ProtNLM"/>
    </source>
</evidence>
<dbReference type="Pfam" id="PF26178">
    <property type="entry name" value="PI-PLC_cat"/>
    <property type="match status" value="1"/>
</dbReference>
<dbReference type="GO" id="GO:0008081">
    <property type="term" value="F:phosphoric diester hydrolase activity"/>
    <property type="evidence" value="ECO:0007669"/>
    <property type="project" value="InterPro"/>
</dbReference>
<organism evidence="2 3">
    <name type="scientific">Kalanchoe fedtschenkoi</name>
    <name type="common">Lavender scallops</name>
    <name type="synonym">South American air plant</name>
    <dbReference type="NCBI Taxonomy" id="63787"/>
    <lineage>
        <taxon>Eukaryota</taxon>
        <taxon>Viridiplantae</taxon>
        <taxon>Streptophyta</taxon>
        <taxon>Embryophyta</taxon>
        <taxon>Tracheophyta</taxon>
        <taxon>Spermatophyta</taxon>
        <taxon>Magnoliopsida</taxon>
        <taxon>eudicotyledons</taxon>
        <taxon>Gunneridae</taxon>
        <taxon>Pentapetalae</taxon>
        <taxon>Saxifragales</taxon>
        <taxon>Crassulaceae</taxon>
        <taxon>Kalanchoe</taxon>
    </lineage>
</organism>
<accession>A0A7N0T1E5</accession>
<evidence type="ECO:0000256" key="1">
    <source>
        <dbReference type="SAM" id="SignalP"/>
    </source>
</evidence>
<keyword evidence="1" id="KW-0732">Signal</keyword>
<dbReference type="Gramene" id="Kaladp0017s0017.1.v1.1">
    <property type="protein sequence ID" value="Kaladp0017s0017.1.v1.1"/>
    <property type="gene ID" value="Kaladp0017s0017.v1.1"/>
</dbReference>
<dbReference type="InterPro" id="IPR017946">
    <property type="entry name" value="PLC-like_Pdiesterase_TIM-brl"/>
</dbReference>
<name>A0A7N0T1E5_KALFE</name>
<evidence type="ECO:0000313" key="3">
    <source>
        <dbReference type="Proteomes" id="UP000594263"/>
    </source>
</evidence>
<proteinExistence type="predicted"/>
<dbReference type="PROSITE" id="PS50007">
    <property type="entry name" value="PIPLC_X_DOMAIN"/>
    <property type="match status" value="1"/>
</dbReference>
<dbReference type="SUPFAM" id="SSF51695">
    <property type="entry name" value="PLC-like phosphodiesterases"/>
    <property type="match status" value="1"/>
</dbReference>
<dbReference type="PANTHER" id="PTHR13593:SF51">
    <property type="entry name" value="F21F23.12 PROTEIN"/>
    <property type="match status" value="1"/>
</dbReference>
<keyword evidence="3" id="KW-1185">Reference proteome</keyword>
<feature type="signal peptide" evidence="1">
    <location>
        <begin position="1"/>
        <end position="24"/>
    </location>
</feature>
<dbReference type="OMA" id="QGVIMHS"/>
<sequence>MGCFRRCCAVVCFVFFSSLASAVAESSDIPESDMMTFMDEDSNGSCKQDCEPGTTCFSCGVLFARSHCVRSSATDPFKLVGTSLPFNKYAFLTTHNSFAISGESSHTGRPRFTLTNQDESVTEQLESGVRALMLDTYDFLGDVWLCHSFKGKCHNFTAFEPARDTLAEVEAFLSANPSAIVTLILEDYVTSPNGLTNVFKATGLMKYWFPLSKMPRQGGDWPLVKDMIAANHRLIVFTSIESKEQSEGIAYQWNFMVENQFGDGGLHHGNCPKRAKESAQLADKTKSLVLINHFPTIPVKRVSCKHNSKELLDALGTCYVAAGDRWANFIAVDYFERSDGGGAFQALDMVNGKLLCGEEDVHQCAKG</sequence>
<dbReference type="AlphaFoldDB" id="A0A7N0T1E5"/>
<evidence type="ECO:0000313" key="2">
    <source>
        <dbReference type="EnsemblPlants" id="Kaladp0017s0017.1.v1.1"/>
    </source>
</evidence>
<dbReference type="GO" id="GO:0006629">
    <property type="term" value="P:lipid metabolic process"/>
    <property type="evidence" value="ECO:0007669"/>
    <property type="project" value="InterPro"/>
</dbReference>
<dbReference type="CDD" id="cd08588">
    <property type="entry name" value="PI-PLCc_At5g67130_like"/>
    <property type="match status" value="1"/>
</dbReference>